<dbReference type="Pfam" id="PF02362">
    <property type="entry name" value="B3"/>
    <property type="match status" value="1"/>
</dbReference>
<dbReference type="Gene3D" id="2.40.330.10">
    <property type="entry name" value="DNA-binding pseudobarrel domain"/>
    <property type="match status" value="1"/>
</dbReference>
<dbReference type="GO" id="GO:0009873">
    <property type="term" value="P:ethylene-activated signaling pathway"/>
    <property type="evidence" value="ECO:0007669"/>
    <property type="project" value="UniProtKB-KW"/>
</dbReference>
<comment type="subcellular location">
    <subcellularLocation>
        <location evidence="1">Nucleus</location>
    </subcellularLocation>
</comment>
<evidence type="ECO:0000256" key="8">
    <source>
        <dbReference type="SAM" id="MobiDB-lite"/>
    </source>
</evidence>
<keyword evidence="7" id="KW-0539">Nucleus</keyword>
<evidence type="ECO:0000256" key="7">
    <source>
        <dbReference type="ARBA" id="ARBA00023242"/>
    </source>
</evidence>
<dbReference type="Gene3D" id="3.30.730.10">
    <property type="entry name" value="AP2/ERF domain"/>
    <property type="match status" value="1"/>
</dbReference>
<keyword evidence="14" id="KW-1185">Reference proteome</keyword>
<dbReference type="InterPro" id="IPR016177">
    <property type="entry name" value="DNA-bd_dom_sf"/>
</dbReference>
<name>A0A7J6FW90_CANSA</name>
<evidence type="ECO:0000256" key="5">
    <source>
        <dbReference type="ARBA" id="ARBA00023125"/>
    </source>
</evidence>
<dbReference type="InterPro" id="IPR001471">
    <property type="entry name" value="AP2/ERF_dom"/>
</dbReference>
<sequence>MDQDESSSMISSAKNTNYGIHQSNNSNYYKRAKHDHDQHNHRDYVDQTTNVCDISDNSNHVMINISSPSAKFKGVVPQQNGHWGAQIYANHQRIWLGTFKSEKAAAMAYDSAAIRLRNGDTHRNFPWTNVTLHEPDFQSQYTMEAILNMIKDGSYQSKFEEFLRNRSQKKEFVENNSVSTTNHHDRHHFHHPHHHFNQQIRVHGDAQFLCRQLFQKELTPSDVGKLNRLVIPKKYAVKYFPYISELDNNNNNNTNNNPNLNMTNNDTNSCHNTTHNNNIVETITESGIEDIELVFYDKQMRSWRFRYCYWRSSQSFVFTRGWNRFVKENNLKANDVITFYTCHKCNVHGTRDENGQIFCLIDVTHNNGIIESQSCLNNSGTNNSNNIEVMKVDLDLDLDLDLNYHHHHEDKFDHEAIAISTTHHHEFKYKEVEASRSVEEKKFRLFGVDIK</sequence>
<dbReference type="CDD" id="cd00018">
    <property type="entry name" value="AP2"/>
    <property type="match status" value="1"/>
</dbReference>
<dbReference type="SMART" id="SM00380">
    <property type="entry name" value="AP2"/>
    <property type="match status" value="1"/>
</dbReference>
<reference evidence="13 14" key="1">
    <citation type="journal article" date="2020" name="bioRxiv">
        <title>Sequence and annotation of 42 cannabis genomes reveals extensive copy number variation in cannabinoid synthesis and pathogen resistance genes.</title>
        <authorList>
            <person name="Mckernan K.J."/>
            <person name="Helbert Y."/>
            <person name="Kane L.T."/>
            <person name="Ebling H."/>
            <person name="Zhang L."/>
            <person name="Liu B."/>
            <person name="Eaton Z."/>
            <person name="Mclaughlin S."/>
            <person name="Kingan S."/>
            <person name="Baybayan P."/>
            <person name="Concepcion G."/>
            <person name="Jordan M."/>
            <person name="Riva A."/>
            <person name="Barbazuk W."/>
            <person name="Harkins T."/>
        </authorList>
    </citation>
    <scope>NUCLEOTIDE SEQUENCE [LARGE SCALE GENOMIC DNA]</scope>
    <source>
        <strain evidence="13 14">cv. Jamaican Lion 4</strain>
        <strain evidence="12">Father</strain>
        <strain evidence="11">Mother</strain>
        <tissue evidence="12">Leaf</tissue>
    </source>
</reference>
<dbReference type="InterPro" id="IPR036955">
    <property type="entry name" value="AP2/ERF_dom_sf"/>
</dbReference>
<dbReference type="EMBL" id="JAATIQ010000165">
    <property type="protein sequence ID" value="KAF4374965.1"/>
    <property type="molecule type" value="Genomic_DNA"/>
</dbReference>
<comment type="similarity">
    <text evidence="2">Belongs to the AP2/ERF transcription factor family. RAV subfamily.</text>
</comment>
<evidence type="ECO:0000313" key="11">
    <source>
        <dbReference type="EMBL" id="KAF4359185.1"/>
    </source>
</evidence>
<keyword evidence="6" id="KW-0804">Transcription</keyword>
<dbReference type="PROSITE" id="PS51032">
    <property type="entry name" value="AP2_ERF"/>
    <property type="match status" value="1"/>
</dbReference>
<keyword evidence="4" id="KW-0805">Transcription regulation</keyword>
<organism evidence="12 14">
    <name type="scientific">Cannabis sativa</name>
    <name type="common">Hemp</name>
    <name type="synonym">Marijuana</name>
    <dbReference type="NCBI Taxonomy" id="3483"/>
    <lineage>
        <taxon>Eukaryota</taxon>
        <taxon>Viridiplantae</taxon>
        <taxon>Streptophyta</taxon>
        <taxon>Embryophyta</taxon>
        <taxon>Tracheophyta</taxon>
        <taxon>Spermatophyta</taxon>
        <taxon>Magnoliopsida</taxon>
        <taxon>eudicotyledons</taxon>
        <taxon>Gunneridae</taxon>
        <taxon>Pentapetalae</taxon>
        <taxon>rosids</taxon>
        <taxon>fabids</taxon>
        <taxon>Rosales</taxon>
        <taxon>Cannabaceae</taxon>
        <taxon>Cannabis</taxon>
    </lineage>
</organism>
<dbReference type="InterPro" id="IPR044800">
    <property type="entry name" value="LEC2-like"/>
</dbReference>
<evidence type="ECO:0000313" key="13">
    <source>
        <dbReference type="Proteomes" id="UP000525078"/>
    </source>
</evidence>
<dbReference type="GO" id="GO:0003700">
    <property type="term" value="F:DNA-binding transcription factor activity"/>
    <property type="evidence" value="ECO:0007669"/>
    <property type="project" value="InterPro"/>
</dbReference>
<protein>
    <submittedName>
        <fullName evidence="12">Uncharacterized protein</fullName>
    </submittedName>
</protein>
<dbReference type="FunFam" id="3.30.730.10:FF:000008">
    <property type="entry name" value="AP2 domain-containing protein RAP2.8"/>
    <property type="match status" value="1"/>
</dbReference>
<evidence type="ECO:0000256" key="3">
    <source>
        <dbReference type="ARBA" id="ARBA00022745"/>
    </source>
</evidence>
<evidence type="ECO:0000256" key="1">
    <source>
        <dbReference type="ARBA" id="ARBA00004123"/>
    </source>
</evidence>
<proteinExistence type="inferred from homology"/>
<dbReference type="InterPro" id="IPR003340">
    <property type="entry name" value="B3_DNA-bd"/>
</dbReference>
<evidence type="ECO:0000313" key="14">
    <source>
        <dbReference type="Proteomes" id="UP000583929"/>
    </source>
</evidence>
<evidence type="ECO:0000313" key="12">
    <source>
        <dbReference type="EMBL" id="KAF4374965.1"/>
    </source>
</evidence>
<dbReference type="CDD" id="cd10017">
    <property type="entry name" value="B3_DNA"/>
    <property type="match status" value="1"/>
</dbReference>
<evidence type="ECO:0000256" key="2">
    <source>
        <dbReference type="ARBA" id="ARBA00009089"/>
    </source>
</evidence>
<dbReference type="AlphaFoldDB" id="A0A7J6FW90"/>
<evidence type="ECO:0000256" key="4">
    <source>
        <dbReference type="ARBA" id="ARBA00023015"/>
    </source>
</evidence>
<evidence type="ECO:0000259" key="9">
    <source>
        <dbReference type="PROSITE" id="PS50863"/>
    </source>
</evidence>
<keyword evidence="3" id="KW-0936">Ethylene signaling pathway</keyword>
<dbReference type="SMART" id="SM01019">
    <property type="entry name" value="B3"/>
    <property type="match status" value="1"/>
</dbReference>
<dbReference type="GO" id="GO:0003677">
    <property type="term" value="F:DNA binding"/>
    <property type="evidence" value="ECO:0007669"/>
    <property type="project" value="UniProtKB-KW"/>
</dbReference>
<dbReference type="GO" id="GO:0005634">
    <property type="term" value="C:nucleus"/>
    <property type="evidence" value="ECO:0007669"/>
    <property type="project" value="UniProtKB-SubCell"/>
</dbReference>
<dbReference type="PANTHER" id="PTHR31140">
    <property type="entry name" value="B3 DOMAIN-CONTAINING TRANSCRIPTION FACTOR ABI3"/>
    <property type="match status" value="1"/>
</dbReference>
<feature type="region of interest" description="Disordered" evidence="8">
    <location>
        <begin position="1"/>
        <end position="24"/>
    </location>
</feature>
<dbReference type="InterPro" id="IPR015300">
    <property type="entry name" value="DNA-bd_pseudobarrel_sf"/>
</dbReference>
<dbReference type="PANTHER" id="PTHR31140:SF80">
    <property type="entry name" value="AP2_ERF AND B3 DOMAIN TRANSCRIPTION FACTOR"/>
    <property type="match status" value="1"/>
</dbReference>
<evidence type="ECO:0000256" key="6">
    <source>
        <dbReference type="ARBA" id="ARBA00023163"/>
    </source>
</evidence>
<gene>
    <name evidence="11" type="ORF">F8388_005294</name>
    <name evidence="12" type="ORF">G4B88_004716</name>
</gene>
<dbReference type="SUPFAM" id="SSF101936">
    <property type="entry name" value="DNA-binding pseudobarrel domain"/>
    <property type="match status" value="1"/>
</dbReference>
<feature type="domain" description="TF-B3" evidence="9">
    <location>
        <begin position="292"/>
        <end position="365"/>
    </location>
</feature>
<comment type="caution">
    <text evidence="12">The sequence shown here is derived from an EMBL/GenBank/DDBJ whole genome shotgun (WGS) entry which is preliminary data.</text>
</comment>
<dbReference type="Proteomes" id="UP000583929">
    <property type="component" value="Unassembled WGS sequence"/>
</dbReference>
<accession>A0A7J6FW90</accession>
<dbReference type="EMBL" id="JAATIP010000218">
    <property type="protein sequence ID" value="KAF4359185.1"/>
    <property type="molecule type" value="Genomic_DNA"/>
</dbReference>
<dbReference type="PROSITE" id="PS50863">
    <property type="entry name" value="B3"/>
    <property type="match status" value="1"/>
</dbReference>
<dbReference type="Proteomes" id="UP000525078">
    <property type="component" value="Unassembled WGS sequence"/>
</dbReference>
<feature type="domain" description="AP2/ERF" evidence="10">
    <location>
        <begin position="71"/>
        <end position="126"/>
    </location>
</feature>
<keyword evidence="5" id="KW-0238">DNA-binding</keyword>
<dbReference type="SUPFAM" id="SSF54171">
    <property type="entry name" value="DNA-binding domain"/>
    <property type="match status" value="1"/>
</dbReference>
<evidence type="ECO:0000259" key="10">
    <source>
        <dbReference type="PROSITE" id="PS51032"/>
    </source>
</evidence>